<name>A0A1M5AR60_9BACT</name>
<keyword evidence="2" id="KW-1185">Reference proteome</keyword>
<dbReference type="Gene3D" id="3.40.50.300">
    <property type="entry name" value="P-loop containing nucleotide triphosphate hydrolases"/>
    <property type="match status" value="1"/>
</dbReference>
<dbReference type="Proteomes" id="UP000184480">
    <property type="component" value="Unassembled WGS sequence"/>
</dbReference>
<protein>
    <submittedName>
        <fullName evidence="1">DNA replication protein DnaC</fullName>
    </submittedName>
</protein>
<dbReference type="SUPFAM" id="SSF52540">
    <property type="entry name" value="P-loop containing nucleoside triphosphate hydrolases"/>
    <property type="match status" value="1"/>
</dbReference>
<gene>
    <name evidence="1" type="ORF">SAMN05444362_105134</name>
</gene>
<dbReference type="AlphaFoldDB" id="A0A1M5AR60"/>
<sequence length="201" mass="23032">MPTVQHIASFEQLTSQMRLHKMPLPAERFHFRIEDARNVLKQYLGYFLSLTGEQLQWLPEYEKVADWLSDNKGKGLFLYGNCGRGKSLITRYVIPAVLLSYMGKVAGVYDVCRMNSKLDEVLAKNILCLDDIGTEEMIVNYGERRLAFAEIMDAAEKQGKLVVVSSNLTVEQISRQYGDRVLDRIKSCTTRILFRGESLRQ</sequence>
<proteinExistence type="predicted"/>
<accession>A0A1M5AR60</accession>
<evidence type="ECO:0000313" key="2">
    <source>
        <dbReference type="Proteomes" id="UP000184480"/>
    </source>
</evidence>
<dbReference type="EMBL" id="FQUC01000005">
    <property type="protein sequence ID" value="SHF32720.1"/>
    <property type="molecule type" value="Genomic_DNA"/>
</dbReference>
<dbReference type="InterPro" id="IPR027417">
    <property type="entry name" value="P-loop_NTPase"/>
</dbReference>
<dbReference type="STRING" id="1346286.SAMN05444362_105134"/>
<organism evidence="1 2">
    <name type="scientific">Dysgonomonas macrotermitis</name>
    <dbReference type="NCBI Taxonomy" id="1346286"/>
    <lineage>
        <taxon>Bacteria</taxon>
        <taxon>Pseudomonadati</taxon>
        <taxon>Bacteroidota</taxon>
        <taxon>Bacteroidia</taxon>
        <taxon>Bacteroidales</taxon>
        <taxon>Dysgonomonadaceae</taxon>
        <taxon>Dysgonomonas</taxon>
    </lineage>
</organism>
<reference evidence="2" key="1">
    <citation type="submission" date="2016-11" db="EMBL/GenBank/DDBJ databases">
        <authorList>
            <person name="Varghese N."/>
            <person name="Submissions S."/>
        </authorList>
    </citation>
    <scope>NUCLEOTIDE SEQUENCE [LARGE SCALE GENOMIC DNA]</scope>
    <source>
        <strain evidence="2">DSM 27370</strain>
    </source>
</reference>
<dbReference type="RefSeq" id="WP_062180628.1">
    <property type="nucleotide sequence ID" value="NZ_BBXL01000010.1"/>
</dbReference>
<evidence type="ECO:0000313" key="1">
    <source>
        <dbReference type="EMBL" id="SHF32720.1"/>
    </source>
</evidence>